<protein>
    <submittedName>
        <fullName evidence="5">Class I SAM-dependent methyltransferase</fullName>
        <ecNumber evidence="5">2.1.1.-</ecNumber>
    </submittedName>
</protein>
<dbReference type="SUPFAM" id="SSF53335">
    <property type="entry name" value="S-adenosyl-L-methionine-dependent methyltransferases"/>
    <property type="match status" value="1"/>
</dbReference>
<dbReference type="InterPro" id="IPR019614">
    <property type="entry name" value="SAM-dep_methyl-trfase"/>
</dbReference>
<reference evidence="6" key="1">
    <citation type="journal article" date="2019" name="Int. J. Syst. Evol. Microbiol.">
        <title>The Global Catalogue of Microorganisms (GCM) 10K type strain sequencing project: providing services to taxonomists for standard genome sequencing and annotation.</title>
        <authorList>
            <consortium name="The Broad Institute Genomics Platform"/>
            <consortium name="The Broad Institute Genome Sequencing Center for Infectious Disease"/>
            <person name="Wu L."/>
            <person name="Ma J."/>
        </authorList>
    </citation>
    <scope>NUCLEOTIDE SEQUENCE [LARGE SCALE GENOMIC DNA]</scope>
    <source>
        <strain evidence="6">CCUG 56029</strain>
    </source>
</reference>
<name>A0ABV8XM69_9DEIO</name>
<evidence type="ECO:0000259" key="4">
    <source>
        <dbReference type="Pfam" id="PF10672"/>
    </source>
</evidence>
<dbReference type="RefSeq" id="WP_380037635.1">
    <property type="nucleotide sequence ID" value="NZ_JBHSEH010000005.1"/>
</dbReference>
<keyword evidence="6" id="KW-1185">Reference proteome</keyword>
<evidence type="ECO:0000313" key="5">
    <source>
        <dbReference type="EMBL" id="MFC4425847.1"/>
    </source>
</evidence>
<keyword evidence="3" id="KW-0949">S-adenosyl-L-methionine</keyword>
<dbReference type="Gene3D" id="3.40.50.150">
    <property type="entry name" value="Vaccinia Virus protein VP39"/>
    <property type="match status" value="1"/>
</dbReference>
<dbReference type="EC" id="2.1.1.-" evidence="5"/>
<evidence type="ECO:0000256" key="1">
    <source>
        <dbReference type="ARBA" id="ARBA00022603"/>
    </source>
</evidence>
<keyword evidence="2 5" id="KW-0808">Transferase</keyword>
<dbReference type="GO" id="GO:0032259">
    <property type="term" value="P:methylation"/>
    <property type="evidence" value="ECO:0007669"/>
    <property type="project" value="UniProtKB-KW"/>
</dbReference>
<sequence>MQDASQLRPLLARRAHLPGEGTTIYRAAHTTETGGVFTLDVAGDAGILSLYAPLDPGQELALAAACGEAAGLTAVYLKRRPVEARHAANVAREWLSPPEPAWGEPRAEVTALEGGVPFVIRPGADLSVGLFSDARPARAYVRGAASGRVLNTFAYTCGFGLMARLGGAEVVKNVDLSRKVLAWGRENYALSALNAPETDFLYGDVFEWLTRLHRRQEHFDLVILDPPSFARGRSGVWRSEKDYARLATLAAGVTAPGGQVLALLNHAGVQEAAFERMVEAGLHQAGRTGRLGVRLAAGEDYAGARHLKVHAWTLDKGPAGS</sequence>
<dbReference type="PANTHER" id="PTHR43042:SF3">
    <property type="entry name" value="RIBOSOMAL RNA LARGE SUBUNIT METHYLTRANSFERASE YWBD-RELATED"/>
    <property type="match status" value="1"/>
</dbReference>
<comment type="caution">
    <text evidence="5">The sequence shown here is derived from an EMBL/GenBank/DDBJ whole genome shotgun (WGS) entry which is preliminary data.</text>
</comment>
<evidence type="ECO:0000256" key="2">
    <source>
        <dbReference type="ARBA" id="ARBA00022679"/>
    </source>
</evidence>
<dbReference type="PANTHER" id="PTHR43042">
    <property type="entry name" value="SAM-DEPENDENT METHYLTRANSFERASE"/>
    <property type="match status" value="1"/>
</dbReference>
<dbReference type="GO" id="GO:0008168">
    <property type="term" value="F:methyltransferase activity"/>
    <property type="evidence" value="ECO:0007669"/>
    <property type="project" value="UniProtKB-KW"/>
</dbReference>
<gene>
    <name evidence="5" type="ORF">ACFOZ9_06445</name>
</gene>
<dbReference type="Pfam" id="PF10672">
    <property type="entry name" value="Methyltrans_SAM"/>
    <property type="match status" value="1"/>
</dbReference>
<dbReference type="CDD" id="cd02440">
    <property type="entry name" value="AdoMet_MTases"/>
    <property type="match status" value="1"/>
</dbReference>
<dbReference type="InterPro" id="IPR029063">
    <property type="entry name" value="SAM-dependent_MTases_sf"/>
</dbReference>
<accession>A0ABV8XM69</accession>
<evidence type="ECO:0000313" key="6">
    <source>
        <dbReference type="Proteomes" id="UP001595998"/>
    </source>
</evidence>
<dbReference type="Proteomes" id="UP001595998">
    <property type="component" value="Unassembled WGS sequence"/>
</dbReference>
<organism evidence="5 6">
    <name type="scientific">Deinococcus navajonensis</name>
    <dbReference type="NCBI Taxonomy" id="309884"/>
    <lineage>
        <taxon>Bacteria</taxon>
        <taxon>Thermotogati</taxon>
        <taxon>Deinococcota</taxon>
        <taxon>Deinococci</taxon>
        <taxon>Deinococcales</taxon>
        <taxon>Deinococcaceae</taxon>
        <taxon>Deinococcus</taxon>
    </lineage>
</organism>
<proteinExistence type="predicted"/>
<keyword evidence="1 5" id="KW-0489">Methyltransferase</keyword>
<evidence type="ECO:0000256" key="3">
    <source>
        <dbReference type="ARBA" id="ARBA00022691"/>
    </source>
</evidence>
<feature type="domain" description="S-adenosylmethionine-dependent methyltransferase" evidence="4">
    <location>
        <begin position="83"/>
        <end position="269"/>
    </location>
</feature>
<dbReference type="EMBL" id="JBHSEH010000005">
    <property type="protein sequence ID" value="MFC4425847.1"/>
    <property type="molecule type" value="Genomic_DNA"/>
</dbReference>